<protein>
    <recommendedName>
        <fullName evidence="3">Cache domain-containing protein</fullName>
    </recommendedName>
</protein>
<feature type="transmembrane region" description="Helical" evidence="1">
    <location>
        <begin position="289"/>
        <end position="311"/>
    </location>
</feature>
<evidence type="ECO:0000313" key="2">
    <source>
        <dbReference type="EMBL" id="XBM01950.1"/>
    </source>
</evidence>
<proteinExistence type="predicted"/>
<keyword evidence="1" id="KW-0812">Transmembrane</keyword>
<keyword evidence="1" id="KW-0472">Membrane</keyword>
<dbReference type="RefSeq" id="WP_348946186.1">
    <property type="nucleotide sequence ID" value="NZ_CP157355.1"/>
</dbReference>
<reference evidence="2" key="1">
    <citation type="submission" date="2024-05" db="EMBL/GenBank/DDBJ databases">
        <authorList>
            <person name="Yang L."/>
            <person name="Pan L."/>
        </authorList>
    </citation>
    <scope>NUCLEOTIDE SEQUENCE</scope>
    <source>
        <strain evidence="2">FCG-7</strain>
    </source>
</reference>
<feature type="transmembrane region" description="Helical" evidence="1">
    <location>
        <begin position="18"/>
        <end position="37"/>
    </location>
</feature>
<dbReference type="KEGG" id="cmav:ABHF33_06705"/>
<gene>
    <name evidence="2" type="ORF">ABHF33_06705</name>
</gene>
<keyword evidence="1" id="KW-1133">Transmembrane helix</keyword>
<dbReference type="AlphaFoldDB" id="A0AAU7FEA4"/>
<evidence type="ECO:0000256" key="1">
    <source>
        <dbReference type="SAM" id="Phobius"/>
    </source>
</evidence>
<name>A0AAU7FEA4_9NEIS</name>
<dbReference type="EMBL" id="CP157355">
    <property type="protein sequence ID" value="XBM01950.1"/>
    <property type="molecule type" value="Genomic_DNA"/>
</dbReference>
<accession>A0AAU7FEA4</accession>
<organism evidence="2">
    <name type="scientific">Chitinibacter mangrovi</name>
    <dbReference type="NCBI Taxonomy" id="3153927"/>
    <lineage>
        <taxon>Bacteria</taxon>
        <taxon>Pseudomonadati</taxon>
        <taxon>Pseudomonadota</taxon>
        <taxon>Betaproteobacteria</taxon>
        <taxon>Neisseriales</taxon>
        <taxon>Chitinibacteraceae</taxon>
        <taxon>Chitinibacter</taxon>
    </lineage>
</organism>
<sequence>MTLPNQKSIFRNLGFKRFLLMLFIGLQVFSVAIYLAVSRQQLEINVAKTLENTAVLLASQYQSFNELMGLQLQLLATKNGQGHIDQPSLQRALEKDWLDAVFIIDKTGKIVSHASLIPLNRVLSADILSGMSFEKHPIFQGLKQQNAEQQLVFWRKAKNTNDALLFHQSVKGPQGEYLGSIVGMLSSRTMDRIFQKNVANGLTLSDHEAFVIYNSSEKTLLYLYGAGMNATLGDKYALQGTTASPFSEAVKYYHSPIDGQRRLGAFKSLQQGHWTLLMSVQPKEYLLGWWIQVVISMVTLSLMALMQWLLLNSFHRNQMQRDRLAHDSLHDPLTQLPNRRHFDQWAEAVPLVRQNAICSHLLCWR</sequence>
<evidence type="ECO:0008006" key="3">
    <source>
        <dbReference type="Google" id="ProtNLM"/>
    </source>
</evidence>